<dbReference type="Pfam" id="PF00583">
    <property type="entry name" value="Acetyltransf_1"/>
    <property type="match status" value="1"/>
</dbReference>
<dbReference type="AlphaFoldDB" id="A0A9D2RZE4"/>
<evidence type="ECO:0000256" key="2">
    <source>
        <dbReference type="ARBA" id="ARBA00023315"/>
    </source>
</evidence>
<proteinExistence type="predicted"/>
<sequence>MAAITLEPVSTQSQIDTLCAIAKTVWHETYDGLLPPGQPDYMIEKFQSDHAVKEQMARENYRYVLAKLGEAYVGFVGYAPRYQGQEEMYLSKAYILPQGRGQGVVGALFRLVEEETKKEGLSRVRLTVNKGNAHAKAVYEHYGYRTVEAVQSDIGGGYVMDDYVMVKEL</sequence>
<dbReference type="InterPro" id="IPR016181">
    <property type="entry name" value="Acyl_CoA_acyltransferase"/>
</dbReference>
<dbReference type="InterPro" id="IPR000182">
    <property type="entry name" value="GNAT_dom"/>
</dbReference>
<dbReference type="InterPro" id="IPR050832">
    <property type="entry name" value="Bact_Acetyltransf"/>
</dbReference>
<evidence type="ECO:0000259" key="3">
    <source>
        <dbReference type="PROSITE" id="PS51186"/>
    </source>
</evidence>
<protein>
    <submittedName>
        <fullName evidence="4">GNAT family N-acetyltransferase</fullName>
    </submittedName>
</protein>
<dbReference type="PROSITE" id="PS51186">
    <property type="entry name" value="GNAT"/>
    <property type="match status" value="1"/>
</dbReference>
<evidence type="ECO:0000256" key="1">
    <source>
        <dbReference type="ARBA" id="ARBA00022679"/>
    </source>
</evidence>
<comment type="caution">
    <text evidence="4">The sequence shown here is derived from an EMBL/GenBank/DDBJ whole genome shotgun (WGS) entry which is preliminary data.</text>
</comment>
<dbReference type="GO" id="GO:0016747">
    <property type="term" value="F:acyltransferase activity, transferring groups other than amino-acyl groups"/>
    <property type="evidence" value="ECO:0007669"/>
    <property type="project" value="InterPro"/>
</dbReference>
<organism evidence="4 5">
    <name type="scientific">Candidatus Acutalibacter ornithocaccae</name>
    <dbReference type="NCBI Taxonomy" id="2838416"/>
    <lineage>
        <taxon>Bacteria</taxon>
        <taxon>Bacillati</taxon>
        <taxon>Bacillota</taxon>
        <taxon>Clostridia</taxon>
        <taxon>Eubacteriales</taxon>
        <taxon>Acutalibacteraceae</taxon>
        <taxon>Acutalibacter</taxon>
    </lineage>
</organism>
<dbReference type="PANTHER" id="PTHR43877">
    <property type="entry name" value="AMINOALKYLPHOSPHONATE N-ACETYLTRANSFERASE-RELATED-RELATED"/>
    <property type="match status" value="1"/>
</dbReference>
<dbReference type="Gene3D" id="3.40.630.30">
    <property type="match status" value="1"/>
</dbReference>
<evidence type="ECO:0000313" key="5">
    <source>
        <dbReference type="Proteomes" id="UP000824214"/>
    </source>
</evidence>
<dbReference type="PANTHER" id="PTHR43877:SF2">
    <property type="entry name" value="AMINOALKYLPHOSPHONATE N-ACETYLTRANSFERASE-RELATED"/>
    <property type="match status" value="1"/>
</dbReference>
<dbReference type="Proteomes" id="UP000824214">
    <property type="component" value="Unassembled WGS sequence"/>
</dbReference>
<gene>
    <name evidence="4" type="ORF">H9942_10285</name>
</gene>
<dbReference type="SUPFAM" id="SSF55729">
    <property type="entry name" value="Acyl-CoA N-acyltransferases (Nat)"/>
    <property type="match status" value="1"/>
</dbReference>
<evidence type="ECO:0000313" key="4">
    <source>
        <dbReference type="EMBL" id="HJB38433.1"/>
    </source>
</evidence>
<accession>A0A9D2RZE4</accession>
<dbReference type="CDD" id="cd04301">
    <property type="entry name" value="NAT_SF"/>
    <property type="match status" value="1"/>
</dbReference>
<reference evidence="4" key="2">
    <citation type="submission" date="2021-04" db="EMBL/GenBank/DDBJ databases">
        <authorList>
            <person name="Gilroy R."/>
        </authorList>
    </citation>
    <scope>NUCLEOTIDE SEQUENCE</scope>
    <source>
        <strain evidence="4">ChiBcolR8-3208</strain>
    </source>
</reference>
<keyword evidence="1" id="KW-0808">Transferase</keyword>
<dbReference type="EMBL" id="DWXZ01000218">
    <property type="protein sequence ID" value="HJB38433.1"/>
    <property type="molecule type" value="Genomic_DNA"/>
</dbReference>
<feature type="domain" description="N-acetyltransferase" evidence="3">
    <location>
        <begin position="4"/>
        <end position="169"/>
    </location>
</feature>
<keyword evidence="2" id="KW-0012">Acyltransferase</keyword>
<name>A0A9D2RZE4_9FIRM</name>
<reference evidence="4" key="1">
    <citation type="journal article" date="2021" name="PeerJ">
        <title>Extensive microbial diversity within the chicken gut microbiome revealed by metagenomics and culture.</title>
        <authorList>
            <person name="Gilroy R."/>
            <person name="Ravi A."/>
            <person name="Getino M."/>
            <person name="Pursley I."/>
            <person name="Horton D.L."/>
            <person name="Alikhan N.F."/>
            <person name="Baker D."/>
            <person name="Gharbi K."/>
            <person name="Hall N."/>
            <person name="Watson M."/>
            <person name="Adriaenssens E.M."/>
            <person name="Foster-Nyarko E."/>
            <person name="Jarju S."/>
            <person name="Secka A."/>
            <person name="Antonio M."/>
            <person name="Oren A."/>
            <person name="Chaudhuri R.R."/>
            <person name="La Ragione R."/>
            <person name="Hildebrand F."/>
            <person name="Pallen M.J."/>
        </authorList>
    </citation>
    <scope>NUCLEOTIDE SEQUENCE</scope>
    <source>
        <strain evidence="4">ChiBcolR8-3208</strain>
    </source>
</reference>